<organism evidence="9 10">
    <name type="scientific">Asanoa ishikariensis</name>
    <dbReference type="NCBI Taxonomy" id="137265"/>
    <lineage>
        <taxon>Bacteria</taxon>
        <taxon>Bacillati</taxon>
        <taxon>Actinomycetota</taxon>
        <taxon>Actinomycetes</taxon>
        <taxon>Micromonosporales</taxon>
        <taxon>Micromonosporaceae</taxon>
        <taxon>Asanoa</taxon>
    </lineage>
</organism>
<dbReference type="InterPro" id="IPR013324">
    <property type="entry name" value="RNA_pol_sigma_r3/r4-like"/>
</dbReference>
<dbReference type="OrthoDB" id="3777963at2"/>
<dbReference type="InterPro" id="IPR013325">
    <property type="entry name" value="RNA_pol_sigma_r2"/>
</dbReference>
<reference evidence="10" key="1">
    <citation type="submission" date="2016-10" db="EMBL/GenBank/DDBJ databases">
        <authorList>
            <person name="Varghese N."/>
            <person name="Submissions S."/>
        </authorList>
    </citation>
    <scope>NUCLEOTIDE SEQUENCE [LARGE SCALE GENOMIC DNA]</scope>
    <source>
        <strain evidence="10">DSM 44718</strain>
    </source>
</reference>
<evidence type="ECO:0000256" key="5">
    <source>
        <dbReference type="ARBA" id="ARBA00023163"/>
    </source>
</evidence>
<keyword evidence="2" id="KW-0805">Transcription regulation</keyword>
<evidence type="ECO:0000256" key="1">
    <source>
        <dbReference type="ARBA" id="ARBA00010641"/>
    </source>
</evidence>
<evidence type="ECO:0000256" key="3">
    <source>
        <dbReference type="ARBA" id="ARBA00023082"/>
    </source>
</evidence>
<dbReference type="InterPro" id="IPR039425">
    <property type="entry name" value="RNA_pol_sigma-70-like"/>
</dbReference>
<sequence length="179" mass="19591">MSHREGIRELYLASYQRLVLQLYPVTGELGEAQEVVQEAFVKLLAAPSQLSGLSNPEAWLRTVAVNLTRTRRRRGRVLQRLLGRVGAGSTDVPGASPDHVALMSALRALPAGQREAIALHYLADLPITEVAELLQVSVGTVKSRLSRGRTALVGLLGEHPTNDDLERTHSNPRRSARHV</sequence>
<gene>
    <name evidence="9" type="ORF">SAMN05421684_7931</name>
</gene>
<dbReference type="InterPro" id="IPR013249">
    <property type="entry name" value="RNA_pol_sigma70_r4_t2"/>
</dbReference>
<evidence type="ECO:0000256" key="2">
    <source>
        <dbReference type="ARBA" id="ARBA00023015"/>
    </source>
</evidence>
<dbReference type="GO" id="GO:0003677">
    <property type="term" value="F:DNA binding"/>
    <property type="evidence" value="ECO:0007669"/>
    <property type="project" value="UniProtKB-KW"/>
</dbReference>
<evidence type="ECO:0000259" key="8">
    <source>
        <dbReference type="Pfam" id="PF08281"/>
    </source>
</evidence>
<dbReference type="Proteomes" id="UP000199632">
    <property type="component" value="Unassembled WGS sequence"/>
</dbReference>
<evidence type="ECO:0000313" key="10">
    <source>
        <dbReference type="Proteomes" id="UP000199632"/>
    </source>
</evidence>
<feature type="domain" description="RNA polymerase sigma factor 70 region 4 type 2" evidence="8">
    <location>
        <begin position="100"/>
        <end position="152"/>
    </location>
</feature>
<dbReference type="InterPro" id="IPR036388">
    <property type="entry name" value="WH-like_DNA-bd_sf"/>
</dbReference>
<keyword evidence="10" id="KW-1185">Reference proteome</keyword>
<proteinExistence type="inferred from homology"/>
<evidence type="ECO:0000256" key="4">
    <source>
        <dbReference type="ARBA" id="ARBA00023125"/>
    </source>
</evidence>
<dbReference type="PANTHER" id="PTHR43133">
    <property type="entry name" value="RNA POLYMERASE ECF-TYPE SIGMA FACTO"/>
    <property type="match status" value="1"/>
</dbReference>
<dbReference type="Gene3D" id="1.10.10.10">
    <property type="entry name" value="Winged helix-like DNA-binding domain superfamily/Winged helix DNA-binding domain"/>
    <property type="match status" value="1"/>
</dbReference>
<evidence type="ECO:0000256" key="6">
    <source>
        <dbReference type="SAM" id="MobiDB-lite"/>
    </source>
</evidence>
<dbReference type="SUPFAM" id="SSF88659">
    <property type="entry name" value="Sigma3 and sigma4 domains of RNA polymerase sigma factors"/>
    <property type="match status" value="1"/>
</dbReference>
<keyword evidence="5" id="KW-0804">Transcription</keyword>
<dbReference type="CDD" id="cd06171">
    <property type="entry name" value="Sigma70_r4"/>
    <property type="match status" value="1"/>
</dbReference>
<protein>
    <submittedName>
        <fullName evidence="9">RNA polymerase, sigma subunit, SigV</fullName>
    </submittedName>
</protein>
<dbReference type="GO" id="GO:0016987">
    <property type="term" value="F:sigma factor activity"/>
    <property type="evidence" value="ECO:0007669"/>
    <property type="project" value="UniProtKB-KW"/>
</dbReference>
<dbReference type="NCBIfam" id="TIGR02937">
    <property type="entry name" value="sigma70-ECF"/>
    <property type="match status" value="1"/>
</dbReference>
<feature type="compositionally biased region" description="Basic and acidic residues" evidence="6">
    <location>
        <begin position="160"/>
        <end position="169"/>
    </location>
</feature>
<keyword evidence="3" id="KW-0731">Sigma factor</keyword>
<feature type="compositionally biased region" description="Basic residues" evidence="6">
    <location>
        <begin position="170"/>
        <end position="179"/>
    </location>
</feature>
<dbReference type="STRING" id="137265.SAMN05421684_7931"/>
<keyword evidence="4" id="KW-0238">DNA-binding</keyword>
<dbReference type="PANTHER" id="PTHR43133:SF50">
    <property type="entry name" value="ECF RNA POLYMERASE SIGMA FACTOR SIGM"/>
    <property type="match status" value="1"/>
</dbReference>
<evidence type="ECO:0000313" key="9">
    <source>
        <dbReference type="EMBL" id="SDZ65114.1"/>
    </source>
</evidence>
<comment type="similarity">
    <text evidence="1">Belongs to the sigma-70 factor family. ECF subfamily.</text>
</comment>
<evidence type="ECO:0000259" key="7">
    <source>
        <dbReference type="Pfam" id="PF04542"/>
    </source>
</evidence>
<dbReference type="Pfam" id="PF04542">
    <property type="entry name" value="Sigma70_r2"/>
    <property type="match status" value="1"/>
</dbReference>
<dbReference type="GO" id="GO:0006352">
    <property type="term" value="P:DNA-templated transcription initiation"/>
    <property type="evidence" value="ECO:0007669"/>
    <property type="project" value="InterPro"/>
</dbReference>
<feature type="region of interest" description="Disordered" evidence="6">
    <location>
        <begin position="157"/>
        <end position="179"/>
    </location>
</feature>
<feature type="domain" description="RNA polymerase sigma-70 region 2" evidence="7">
    <location>
        <begin position="15"/>
        <end position="75"/>
    </location>
</feature>
<dbReference type="InterPro" id="IPR014284">
    <property type="entry name" value="RNA_pol_sigma-70_dom"/>
</dbReference>
<dbReference type="EMBL" id="FNQB01000005">
    <property type="protein sequence ID" value="SDZ65114.1"/>
    <property type="molecule type" value="Genomic_DNA"/>
</dbReference>
<dbReference type="AlphaFoldDB" id="A0A1H3URU5"/>
<accession>A0A1H3URU5</accession>
<dbReference type="Gene3D" id="1.10.1740.10">
    <property type="match status" value="1"/>
</dbReference>
<dbReference type="SUPFAM" id="SSF88946">
    <property type="entry name" value="Sigma2 domain of RNA polymerase sigma factors"/>
    <property type="match status" value="1"/>
</dbReference>
<dbReference type="Pfam" id="PF08281">
    <property type="entry name" value="Sigma70_r4_2"/>
    <property type="match status" value="1"/>
</dbReference>
<name>A0A1H3URU5_9ACTN</name>
<dbReference type="InterPro" id="IPR007627">
    <property type="entry name" value="RNA_pol_sigma70_r2"/>
</dbReference>